<organism evidence="2 3">
    <name type="scientific">Symbiodinium pilosum</name>
    <name type="common">Dinoflagellate</name>
    <dbReference type="NCBI Taxonomy" id="2952"/>
    <lineage>
        <taxon>Eukaryota</taxon>
        <taxon>Sar</taxon>
        <taxon>Alveolata</taxon>
        <taxon>Dinophyceae</taxon>
        <taxon>Suessiales</taxon>
        <taxon>Symbiodiniaceae</taxon>
        <taxon>Symbiodinium</taxon>
    </lineage>
</organism>
<evidence type="ECO:0000256" key="1">
    <source>
        <dbReference type="SAM" id="MobiDB-lite"/>
    </source>
</evidence>
<sequence length="976" mass="107499">MADFQEAAALEVSAGDINLAALCSRCGLLVDFSEDIRTGAASLSLLCLRFCLGTDLGDVPGHDTCKAIAEGISKLWSLCREKYARQLRILRPQKSTRDPDDRVEWAAEDVQVFDGSCRVGKREDTAEVGYRLLMNRKPTAIENSLLVLYHGNGEICEDYTQWADVYRQYFQHFQLTSNSELNAHQAALEILPVSRDARNFVSVPAGSHAGNAVPTRQSNVTVQTSSGIGNRRKLAASSLSEAQLHSNSLHERDRAVAEAASSELWALFLEVASSGFHWHEYSLPSGDTKEQFAAMFFDDMCTIVVTTLQAAIRLARHWRARCQDSNISPWTPSCIQVALWLRSLRERGPTAPHGAYSSLKWLENKIGINFHASNLRVRDQAAVPSSRVESQAKPLSLAFIVGLEKLVSSKNEVLSALALTWVVLIIAVLRFARVQRVQYPSQIERKLCAGKARALNVQWLPASPLIWSTNHVRSAPYSQPCFVLKSKFERCRSDGVPWGLALLHVFKGESDVWTDAKDLLSASRTGPTSSRRTDRPKMTPMPGADVTAIKVKPATGTSLPSEVQMCKRWNDARGCPGHKCSQGKAHVCDVLLVTSFQKAVLSWLSATAAAFLASSPFRSHLWLFVKNFKPLLRCIQIVNERHGLGCDPHQQSGKLRGGARLIMKCMEELPGVMEQKSFPDDLAEDEGNLGFNDEAKLQIFGKLCKLALSIRNGGITFIRSHWKFVVCACFEDRCAFKVPTTPGRSLAWFSAVSLDIMSVMENAASGSSGKPTMANLLSDAEECMQKLPDIVRGHGLVWPWRAPILLVGRSLGSAVATHLIGLMPERFDGLILDSGFATSGAERYDQLLSWLGDSAEQAAHMFEELSKALRASLPTGCEPGEAQLRILGSEDFLRGFRGAVLVLHGEHDFIVTVENAKKHDEAAVNASQRELVVLDADHNTLAGVPIFWKKQMAFAKSLVQRKMLQQKLDRVGSGGT</sequence>
<reference evidence="2" key="1">
    <citation type="submission" date="2021-02" db="EMBL/GenBank/DDBJ databases">
        <authorList>
            <person name="Dougan E. K."/>
            <person name="Rhodes N."/>
            <person name="Thang M."/>
            <person name="Chan C."/>
        </authorList>
    </citation>
    <scope>NUCLEOTIDE SEQUENCE</scope>
</reference>
<protein>
    <submittedName>
        <fullName evidence="2">Uncharacterized protein</fullName>
    </submittedName>
</protein>
<dbReference type="AlphaFoldDB" id="A0A812T6T5"/>
<dbReference type="Gene3D" id="3.40.50.1820">
    <property type="entry name" value="alpha/beta hydrolase"/>
    <property type="match status" value="1"/>
</dbReference>
<evidence type="ECO:0000313" key="2">
    <source>
        <dbReference type="EMBL" id="CAE7509837.1"/>
    </source>
</evidence>
<dbReference type="SUPFAM" id="SSF53474">
    <property type="entry name" value="alpha/beta-Hydrolases"/>
    <property type="match status" value="1"/>
</dbReference>
<comment type="caution">
    <text evidence="2">The sequence shown here is derived from an EMBL/GenBank/DDBJ whole genome shotgun (WGS) entry which is preliminary data.</text>
</comment>
<evidence type="ECO:0000313" key="3">
    <source>
        <dbReference type="Proteomes" id="UP000649617"/>
    </source>
</evidence>
<name>A0A812T6T5_SYMPI</name>
<accession>A0A812T6T5</accession>
<keyword evidence="3" id="KW-1185">Reference proteome</keyword>
<dbReference type="Proteomes" id="UP000649617">
    <property type="component" value="Unassembled WGS sequence"/>
</dbReference>
<proteinExistence type="predicted"/>
<feature type="region of interest" description="Disordered" evidence="1">
    <location>
        <begin position="522"/>
        <end position="543"/>
    </location>
</feature>
<dbReference type="PANTHER" id="PTHR12277">
    <property type="entry name" value="ALPHA/BETA HYDROLASE DOMAIN-CONTAINING PROTEIN"/>
    <property type="match status" value="1"/>
</dbReference>
<dbReference type="InterPro" id="IPR029058">
    <property type="entry name" value="AB_hydrolase_fold"/>
</dbReference>
<dbReference type="OrthoDB" id="10249433at2759"/>
<gene>
    <name evidence="2" type="ORF">SPIL2461_LOCUS13246</name>
</gene>
<dbReference type="EMBL" id="CAJNIZ010028668">
    <property type="protein sequence ID" value="CAE7509837.1"/>
    <property type="molecule type" value="Genomic_DNA"/>
</dbReference>